<accession>A0A6A5SNB0</accession>
<dbReference type="InterPro" id="IPR016181">
    <property type="entry name" value="Acyl_CoA_acyltransferase"/>
</dbReference>
<keyword evidence="3" id="KW-1185">Reference proteome</keyword>
<evidence type="ECO:0000313" key="3">
    <source>
        <dbReference type="Proteomes" id="UP000800038"/>
    </source>
</evidence>
<keyword evidence="2" id="KW-0808">Transferase</keyword>
<dbReference type="Gene3D" id="3.40.630.30">
    <property type="match status" value="1"/>
</dbReference>
<dbReference type="SUPFAM" id="SSF55729">
    <property type="entry name" value="Acyl-CoA N-acyltransferases (Nat)"/>
    <property type="match status" value="1"/>
</dbReference>
<reference evidence="2" key="1">
    <citation type="journal article" date="2020" name="Stud. Mycol.">
        <title>101 Dothideomycetes genomes: a test case for predicting lifestyles and emergence of pathogens.</title>
        <authorList>
            <person name="Haridas S."/>
            <person name="Albert R."/>
            <person name="Binder M."/>
            <person name="Bloem J."/>
            <person name="Labutti K."/>
            <person name="Salamov A."/>
            <person name="Andreopoulos B."/>
            <person name="Baker S."/>
            <person name="Barry K."/>
            <person name="Bills G."/>
            <person name="Bluhm B."/>
            <person name="Cannon C."/>
            <person name="Castanera R."/>
            <person name="Culley D."/>
            <person name="Daum C."/>
            <person name="Ezra D."/>
            <person name="Gonzalez J."/>
            <person name="Henrissat B."/>
            <person name="Kuo A."/>
            <person name="Liang C."/>
            <person name="Lipzen A."/>
            <person name="Lutzoni F."/>
            <person name="Magnuson J."/>
            <person name="Mondo S."/>
            <person name="Nolan M."/>
            <person name="Ohm R."/>
            <person name="Pangilinan J."/>
            <person name="Park H.-J."/>
            <person name="Ramirez L."/>
            <person name="Alfaro M."/>
            <person name="Sun H."/>
            <person name="Tritt A."/>
            <person name="Yoshinaga Y."/>
            <person name="Zwiers L.-H."/>
            <person name="Turgeon B."/>
            <person name="Goodwin S."/>
            <person name="Spatafora J."/>
            <person name="Crous P."/>
            <person name="Grigoriev I."/>
        </authorList>
    </citation>
    <scope>NUCLEOTIDE SEQUENCE</scope>
    <source>
        <strain evidence="2">CBS 161.51</strain>
    </source>
</reference>
<dbReference type="AlphaFoldDB" id="A0A6A5SNB0"/>
<protein>
    <submittedName>
        <fullName evidence="2">Acyl-CoA N-acyltransferase</fullName>
    </submittedName>
</protein>
<dbReference type="InterPro" id="IPR000182">
    <property type="entry name" value="GNAT_dom"/>
</dbReference>
<dbReference type="PANTHER" id="PTHR43415:SF3">
    <property type="entry name" value="GNAT-FAMILY ACETYLTRANSFERASE"/>
    <property type="match status" value="1"/>
</dbReference>
<dbReference type="Proteomes" id="UP000800038">
    <property type="component" value="Unassembled WGS sequence"/>
</dbReference>
<evidence type="ECO:0000259" key="1">
    <source>
        <dbReference type="PROSITE" id="PS51186"/>
    </source>
</evidence>
<feature type="domain" description="N-acetyltransferase" evidence="1">
    <location>
        <begin position="44"/>
        <end position="203"/>
    </location>
</feature>
<keyword evidence="2" id="KW-0012">Acyltransferase</keyword>
<evidence type="ECO:0000313" key="2">
    <source>
        <dbReference type="EMBL" id="KAF1941128.1"/>
    </source>
</evidence>
<sequence length="228" mass="25920">MSTQLPSPFASARLQYRAIRQPQDLAVFEAINSDVHGYQNSNFSNIKLPTTDDATKFMKATAEEGLLGAIIWLPHPPTGMSAEEQDAEFQRRRQNGEIVEGWGTAVGEIHLSLLPPHQSQHRNTEIGLDILPPYQGRGYGSEAINWVLDYAFCRAGLHKVRIRAFGWNVRAIALYERLGFTVEGRERESFWHEGMWWDGVYLGMLEGEWWGVVRKAEEQGTEEEKESS</sequence>
<dbReference type="Pfam" id="PF00583">
    <property type="entry name" value="Acetyltransf_1"/>
    <property type="match status" value="1"/>
</dbReference>
<dbReference type="PROSITE" id="PS51186">
    <property type="entry name" value="GNAT"/>
    <property type="match status" value="1"/>
</dbReference>
<dbReference type="EMBL" id="ML976052">
    <property type="protein sequence ID" value="KAF1941128.1"/>
    <property type="molecule type" value="Genomic_DNA"/>
</dbReference>
<dbReference type="CDD" id="cd04301">
    <property type="entry name" value="NAT_SF"/>
    <property type="match status" value="1"/>
</dbReference>
<gene>
    <name evidence="2" type="ORF">EJ02DRAFT_405195</name>
</gene>
<name>A0A6A5SNB0_9PLEO</name>
<dbReference type="PANTHER" id="PTHR43415">
    <property type="entry name" value="SPERMIDINE N(1)-ACETYLTRANSFERASE"/>
    <property type="match status" value="1"/>
</dbReference>
<proteinExistence type="predicted"/>
<dbReference type="OrthoDB" id="64477at2759"/>
<organism evidence="2 3">
    <name type="scientific">Clathrospora elynae</name>
    <dbReference type="NCBI Taxonomy" id="706981"/>
    <lineage>
        <taxon>Eukaryota</taxon>
        <taxon>Fungi</taxon>
        <taxon>Dikarya</taxon>
        <taxon>Ascomycota</taxon>
        <taxon>Pezizomycotina</taxon>
        <taxon>Dothideomycetes</taxon>
        <taxon>Pleosporomycetidae</taxon>
        <taxon>Pleosporales</taxon>
        <taxon>Diademaceae</taxon>
        <taxon>Clathrospora</taxon>
    </lineage>
</organism>
<dbReference type="GO" id="GO:0016747">
    <property type="term" value="F:acyltransferase activity, transferring groups other than amino-acyl groups"/>
    <property type="evidence" value="ECO:0007669"/>
    <property type="project" value="InterPro"/>
</dbReference>